<feature type="compositionally biased region" description="Basic and acidic residues" evidence="2">
    <location>
        <begin position="107"/>
        <end position="119"/>
    </location>
</feature>
<gene>
    <name evidence="5" type="ORF">CUJ89_24145</name>
</gene>
<feature type="domain" description="Terminase ATPase subunit N-terminal" evidence="3">
    <location>
        <begin position="27"/>
        <end position="77"/>
    </location>
</feature>
<evidence type="ECO:0000256" key="1">
    <source>
        <dbReference type="ARBA" id="ARBA00022612"/>
    </source>
</evidence>
<dbReference type="InterPro" id="IPR027417">
    <property type="entry name" value="P-loop_NTPase"/>
</dbReference>
<keyword evidence="1" id="KW-1188">Viral release from host cell</keyword>
<dbReference type="Pfam" id="PF17289">
    <property type="entry name" value="Terminase_6C"/>
    <property type="match status" value="1"/>
</dbReference>
<organism evidence="5 6">
    <name type="scientific">Burkholderia pyrrocinia</name>
    <name type="common">Pseudomonas pyrrocinia</name>
    <dbReference type="NCBI Taxonomy" id="60550"/>
    <lineage>
        <taxon>Bacteria</taxon>
        <taxon>Pseudomonadati</taxon>
        <taxon>Pseudomonadota</taxon>
        <taxon>Betaproteobacteria</taxon>
        <taxon>Burkholderiales</taxon>
        <taxon>Burkholderiaceae</taxon>
        <taxon>Burkholderia</taxon>
        <taxon>Burkholderia cepacia complex</taxon>
    </lineage>
</organism>
<dbReference type="AlphaFoldDB" id="A0A2Z5N3I9"/>
<evidence type="ECO:0000313" key="5">
    <source>
        <dbReference type="EMBL" id="AXF23508.1"/>
    </source>
</evidence>
<evidence type="ECO:0000259" key="3">
    <source>
        <dbReference type="Pfam" id="PF06056"/>
    </source>
</evidence>
<evidence type="ECO:0000259" key="4">
    <source>
        <dbReference type="Pfam" id="PF17289"/>
    </source>
</evidence>
<feature type="region of interest" description="Disordered" evidence="2">
    <location>
        <begin position="107"/>
        <end position="149"/>
    </location>
</feature>
<evidence type="ECO:0000256" key="2">
    <source>
        <dbReference type="SAM" id="MobiDB-lite"/>
    </source>
</evidence>
<evidence type="ECO:0000313" key="6">
    <source>
        <dbReference type="Proteomes" id="UP000253104"/>
    </source>
</evidence>
<protein>
    <submittedName>
        <fullName evidence="5">Terminase</fullName>
    </submittedName>
</protein>
<dbReference type="Pfam" id="PF06056">
    <property type="entry name" value="Terminase_5"/>
    <property type="match status" value="1"/>
</dbReference>
<accession>A0A2Z5N3I9</accession>
<dbReference type="Gene3D" id="3.30.420.240">
    <property type="match status" value="1"/>
</dbReference>
<dbReference type="Pfam" id="PF03237">
    <property type="entry name" value="Terminase_6N"/>
    <property type="match status" value="1"/>
</dbReference>
<feature type="domain" description="Terminase large subunit gp17-like C-terminal" evidence="4">
    <location>
        <begin position="431"/>
        <end position="589"/>
    </location>
</feature>
<reference evidence="5 6" key="1">
    <citation type="journal article" date="2018" name="ISME J.">
        <title>Involvement of Burkholderiaceae and sulfurous volatiles in disease-suppressive soils.</title>
        <authorList>
            <person name="Carrion V.J."/>
            <person name="Cordovez V."/>
            <person name="Tyc O."/>
            <person name="Etalo D.W."/>
            <person name="de Bruijn I."/>
            <person name="de Jager V.C."/>
            <person name="Medema M.H."/>
            <person name="Eberl L."/>
            <person name="Raaijmakers J.M."/>
        </authorList>
    </citation>
    <scope>NUCLEOTIDE SEQUENCE [LARGE SCALE GENOMIC DNA]</scope>
    <source>
        <strain evidence="6">mHSR5</strain>
    </source>
</reference>
<dbReference type="InterPro" id="IPR010332">
    <property type="entry name" value="ATPase_terminase-su_N"/>
</dbReference>
<dbReference type="RefSeq" id="WP_114179915.1">
    <property type="nucleotide sequence ID" value="NZ_CP024903.1"/>
</dbReference>
<name>A0A2Z5N3I9_BURPY</name>
<dbReference type="OrthoDB" id="8553810at2"/>
<proteinExistence type="predicted"/>
<dbReference type="EMBL" id="CP024903">
    <property type="protein sequence ID" value="AXF23508.1"/>
    <property type="molecule type" value="Genomic_DNA"/>
</dbReference>
<dbReference type="InterPro" id="IPR035421">
    <property type="entry name" value="Terminase_6C"/>
</dbReference>
<dbReference type="Gene3D" id="3.40.50.300">
    <property type="entry name" value="P-loop containing nucleotide triphosphate hydrolases"/>
    <property type="match status" value="1"/>
</dbReference>
<sequence>MVKPANPFSDFPASNDVSATNVTNLATRRVARDLFWSGWKIVAIAEYIGEPRSTVETWKQREGWDKATATDKVIDALVQRQRVLIAKENKEGKDFKELDLLGREMERQQRIQARGERAEGSGNENGTASEGKASTSPRSSSRKSNRNVITAEQEQRLKEAIREQLIGHQHTWFEHRHLRRRNILKSRQIGATFYFAHEALVRALETGTNQIFLSASRAQAHVFRSYIQKFAWNAAQVELTGDPMRLSNGAELIFLGTSSRTAQSYNGDLYFDEYFWVSNFATLNKVAMGMATHSHLRMTHFSTPSTKTHEAYPFWTGAHFNRDRADDERVEIDISHTSLARGRQCGDGQWRQIVTAEDAVASGFTKLDLEDLRSTNSPADFENLYMCQFVDDTSSVFAFRLVQACMVDSWDVWTDVKPLLDRPFGWKPVWIGYDPALTGDAAGCVVIAPPEQPNGKFRVLERHRWKGIDFETQAEKIRELTQRYNVTYIAIDTTGIGHGVHQLVRQFFPRVVPIQYSPEVKNRLVLKGMSVIGKKRLEFDAGMTDLAQSFLSIRRAMTPSGTKMTYTAARNEEIGHADLAWACLHALDNEPLEGASRARSTVEIY</sequence>
<dbReference type="Proteomes" id="UP000253104">
    <property type="component" value="Chromosome mHSR5_B"/>
</dbReference>